<protein>
    <submittedName>
        <fullName evidence="2">Uncharacterized protein</fullName>
    </submittedName>
</protein>
<comment type="caution">
    <text evidence="2">The sequence shown here is derived from an EMBL/GenBank/DDBJ whole genome shotgun (WGS) entry which is preliminary data.</text>
</comment>
<accession>A0AAE0XZ45</accession>
<proteinExistence type="predicted"/>
<sequence>MEAVTLANGVGEVSGGGKTVCVCVGNGPLFDQLDKQTRDWSTCACGSSSYLSLLGGPPNQRLVGDQPSEELRHGGKGFSQTKQV</sequence>
<dbReference type="Proteomes" id="UP001283361">
    <property type="component" value="Unassembled WGS sequence"/>
</dbReference>
<evidence type="ECO:0000313" key="2">
    <source>
        <dbReference type="EMBL" id="KAK3726483.1"/>
    </source>
</evidence>
<dbReference type="AlphaFoldDB" id="A0AAE0XZ45"/>
<gene>
    <name evidence="2" type="ORF">RRG08_005087</name>
</gene>
<reference evidence="2" key="1">
    <citation type="journal article" date="2023" name="G3 (Bethesda)">
        <title>A reference genome for the long-term kleptoplast-retaining sea slug Elysia crispata morphotype clarki.</title>
        <authorList>
            <person name="Eastman K.E."/>
            <person name="Pendleton A.L."/>
            <person name="Shaikh M.A."/>
            <person name="Suttiyut T."/>
            <person name="Ogas R."/>
            <person name="Tomko P."/>
            <person name="Gavelis G."/>
            <person name="Widhalm J.R."/>
            <person name="Wisecaver J.H."/>
        </authorList>
    </citation>
    <scope>NUCLEOTIDE SEQUENCE</scope>
    <source>
        <strain evidence="2">ECLA1</strain>
    </source>
</reference>
<evidence type="ECO:0000313" key="3">
    <source>
        <dbReference type="Proteomes" id="UP001283361"/>
    </source>
</evidence>
<evidence type="ECO:0000256" key="1">
    <source>
        <dbReference type="SAM" id="MobiDB-lite"/>
    </source>
</evidence>
<feature type="region of interest" description="Disordered" evidence="1">
    <location>
        <begin position="56"/>
        <end position="84"/>
    </location>
</feature>
<name>A0AAE0XZ45_9GAST</name>
<organism evidence="2 3">
    <name type="scientific">Elysia crispata</name>
    <name type="common">lettuce slug</name>
    <dbReference type="NCBI Taxonomy" id="231223"/>
    <lineage>
        <taxon>Eukaryota</taxon>
        <taxon>Metazoa</taxon>
        <taxon>Spiralia</taxon>
        <taxon>Lophotrochozoa</taxon>
        <taxon>Mollusca</taxon>
        <taxon>Gastropoda</taxon>
        <taxon>Heterobranchia</taxon>
        <taxon>Euthyneura</taxon>
        <taxon>Panpulmonata</taxon>
        <taxon>Sacoglossa</taxon>
        <taxon>Placobranchoidea</taxon>
        <taxon>Plakobranchidae</taxon>
        <taxon>Elysia</taxon>
    </lineage>
</organism>
<keyword evidence="3" id="KW-1185">Reference proteome</keyword>
<dbReference type="EMBL" id="JAWDGP010007302">
    <property type="protein sequence ID" value="KAK3726483.1"/>
    <property type="molecule type" value="Genomic_DNA"/>
</dbReference>